<dbReference type="CDD" id="cd09917">
    <property type="entry name" value="F-box_SF"/>
    <property type="match status" value="1"/>
</dbReference>
<keyword evidence="2" id="KW-1185">Reference proteome</keyword>
<reference evidence="1" key="1">
    <citation type="submission" date="2022-07" db="EMBL/GenBank/DDBJ databases">
        <title>Genome Sequence of Physisporinus lineatus.</title>
        <authorList>
            <person name="Buettner E."/>
        </authorList>
    </citation>
    <scope>NUCLEOTIDE SEQUENCE</scope>
    <source>
        <strain evidence="1">VT162</strain>
    </source>
</reference>
<accession>A0AAD5VA48</accession>
<evidence type="ECO:0008006" key="3">
    <source>
        <dbReference type="Google" id="ProtNLM"/>
    </source>
</evidence>
<dbReference type="AlphaFoldDB" id="A0AAD5VA48"/>
<comment type="caution">
    <text evidence="1">The sequence shown here is derived from an EMBL/GenBank/DDBJ whole genome shotgun (WGS) entry which is preliminary data.</text>
</comment>
<protein>
    <recommendedName>
        <fullName evidence="3">F-box domain-containing protein</fullName>
    </recommendedName>
</protein>
<gene>
    <name evidence="1" type="ORF">NLI96_g4324</name>
</gene>
<evidence type="ECO:0000313" key="2">
    <source>
        <dbReference type="Proteomes" id="UP001212997"/>
    </source>
</evidence>
<proteinExistence type="predicted"/>
<name>A0AAD5VA48_9APHY</name>
<evidence type="ECO:0000313" key="1">
    <source>
        <dbReference type="EMBL" id="KAJ3486304.1"/>
    </source>
</evidence>
<sequence length="414" mass="47158">MTPSLPIEVEEQIIDYLGSEVGPDHKTLASCALTCKAWVPRSRIYLFQRVSILDVERLYGLSSLPFSPSHPIPDSVQQLWSLESHSEQQPSFGHLVPHFLATRLPNVQHLQLGQRPYAGVMSSTTPSPELSKTEKPFPYHATLLPHLARFRNVTRLNLDHYHFDTYSDVRRFIGAFPALTRVTLQKITWGRPTTIPARLYRSTAWNLTYIFLFGCQDDTLGLWLWIVPPSMRSRERSRFDDDSQWYRGIGSDDAFVMSEVLKAIIRPNIQGFPTGFQTTLKKNEGKKIDQGNYGSVTFTLSHTNYVRATNGRPVVDRGPSIISGVHLAYNSSFTQLKGYKWEDLGTLLCQFVHLDKVKIEVSSNWWEFVGLIDLEVSKEEVRTVVEIASLMPSAIRDQCTLEFIVKGNSVPWRT</sequence>
<dbReference type="Proteomes" id="UP001212997">
    <property type="component" value="Unassembled WGS sequence"/>
</dbReference>
<dbReference type="EMBL" id="JANAWD010000125">
    <property type="protein sequence ID" value="KAJ3486304.1"/>
    <property type="molecule type" value="Genomic_DNA"/>
</dbReference>
<organism evidence="1 2">
    <name type="scientific">Meripilus lineatus</name>
    <dbReference type="NCBI Taxonomy" id="2056292"/>
    <lineage>
        <taxon>Eukaryota</taxon>
        <taxon>Fungi</taxon>
        <taxon>Dikarya</taxon>
        <taxon>Basidiomycota</taxon>
        <taxon>Agaricomycotina</taxon>
        <taxon>Agaricomycetes</taxon>
        <taxon>Polyporales</taxon>
        <taxon>Meripilaceae</taxon>
        <taxon>Meripilus</taxon>
    </lineage>
</organism>